<name>A0ABP6M0G3_9MICC</name>
<dbReference type="InterPro" id="IPR002938">
    <property type="entry name" value="FAD-bd"/>
</dbReference>
<dbReference type="PANTHER" id="PTHR43476:SF5">
    <property type="entry name" value="FAD-DEPENDENT MONOOXYGENASE"/>
    <property type="match status" value="1"/>
</dbReference>
<dbReference type="NCBIfam" id="NF004833">
    <property type="entry name" value="PRK06185.1-1"/>
    <property type="match status" value="1"/>
</dbReference>
<dbReference type="InterPro" id="IPR050631">
    <property type="entry name" value="PheA/TfdB_FAD_monoxygenase"/>
</dbReference>
<evidence type="ECO:0000313" key="4">
    <source>
        <dbReference type="Proteomes" id="UP001500236"/>
    </source>
</evidence>
<organism evidence="3 4">
    <name type="scientific">Nesterenkonia aethiopica</name>
    <dbReference type="NCBI Taxonomy" id="269144"/>
    <lineage>
        <taxon>Bacteria</taxon>
        <taxon>Bacillati</taxon>
        <taxon>Actinomycetota</taxon>
        <taxon>Actinomycetes</taxon>
        <taxon>Micrococcales</taxon>
        <taxon>Micrococcaceae</taxon>
        <taxon>Nesterenkonia</taxon>
    </lineage>
</organism>
<protein>
    <submittedName>
        <fullName evidence="3">FAD-dependent oxidoreductase</fullName>
    </submittedName>
</protein>
<keyword evidence="1" id="KW-0560">Oxidoreductase</keyword>
<dbReference type="SUPFAM" id="SSF51905">
    <property type="entry name" value="FAD/NAD(P)-binding domain"/>
    <property type="match status" value="1"/>
</dbReference>
<comment type="caution">
    <text evidence="3">The sequence shown here is derived from an EMBL/GenBank/DDBJ whole genome shotgun (WGS) entry which is preliminary data.</text>
</comment>
<keyword evidence="4" id="KW-1185">Reference proteome</keyword>
<proteinExistence type="predicted"/>
<dbReference type="Proteomes" id="UP001500236">
    <property type="component" value="Unassembled WGS sequence"/>
</dbReference>
<sequence length="420" mass="45191">MSETRSCVIAGGGPAGMIAGLLLARSGVDVVVLEKHEDFLRDFRGDTIHPSTLLLLDELGLMPRFQASVPHQRVQAARLPAADGGRVTMVDFSRLRHPFPYIAMAPQWDFLDLLAEAAAEEPSFELRLGTEVTGLLWDGAAAGGSQHDDDGAAQVTGVTVRGPAGDEQIPALLTLAADGRTSRVREEAGLPAVSFSVPLDVWWFRLESSSRLGMAETILPSFTSAYPILPIPRGGYVQAAMLIPKGADARLRARGVEALREEVASAVPDCAEAARRLELEDVKLLDVRMDRLTRWWRRGMLCLGDAAHAMSPAGGVGVNLAVQDGVAAATLLAGPLRRGVITDADVAAVQRRRMPPTRLTQALQSQIHRQLEAMFAADAPPEVPVPVARLMRRVPQLSGLMPWAIGVGVRPEHAPAWARR</sequence>
<reference evidence="4" key="1">
    <citation type="journal article" date="2019" name="Int. J. Syst. Evol. Microbiol.">
        <title>The Global Catalogue of Microorganisms (GCM) 10K type strain sequencing project: providing services to taxonomists for standard genome sequencing and annotation.</title>
        <authorList>
            <consortium name="The Broad Institute Genomics Platform"/>
            <consortium name="The Broad Institute Genome Sequencing Center for Infectious Disease"/>
            <person name="Wu L."/>
            <person name="Ma J."/>
        </authorList>
    </citation>
    <scope>NUCLEOTIDE SEQUENCE [LARGE SCALE GENOMIC DNA]</scope>
    <source>
        <strain evidence="4">JCM 14309</strain>
    </source>
</reference>
<dbReference type="PRINTS" id="PR00420">
    <property type="entry name" value="RNGMNOXGNASE"/>
</dbReference>
<dbReference type="Gene3D" id="3.50.50.60">
    <property type="entry name" value="FAD/NAD(P)-binding domain"/>
    <property type="match status" value="2"/>
</dbReference>
<evidence type="ECO:0000256" key="1">
    <source>
        <dbReference type="ARBA" id="ARBA00023002"/>
    </source>
</evidence>
<evidence type="ECO:0000259" key="2">
    <source>
        <dbReference type="Pfam" id="PF01494"/>
    </source>
</evidence>
<feature type="domain" description="FAD-binding" evidence="2">
    <location>
        <begin position="8"/>
        <end position="337"/>
    </location>
</feature>
<evidence type="ECO:0000313" key="3">
    <source>
        <dbReference type="EMBL" id="GAA3066886.1"/>
    </source>
</evidence>
<dbReference type="EMBL" id="BAAAVT010000011">
    <property type="protein sequence ID" value="GAA3066886.1"/>
    <property type="molecule type" value="Genomic_DNA"/>
</dbReference>
<dbReference type="RefSeq" id="WP_344680810.1">
    <property type="nucleotide sequence ID" value="NZ_BAAAVT010000011.1"/>
</dbReference>
<gene>
    <name evidence="3" type="ORF">GCM10010529_19650</name>
</gene>
<dbReference type="InterPro" id="IPR036188">
    <property type="entry name" value="FAD/NAD-bd_sf"/>
</dbReference>
<accession>A0ABP6M0G3</accession>
<dbReference type="Pfam" id="PF01494">
    <property type="entry name" value="FAD_binding_3"/>
    <property type="match status" value="1"/>
</dbReference>
<dbReference type="PANTHER" id="PTHR43476">
    <property type="entry name" value="3-(3-HYDROXY-PHENYL)PROPIONATE/3-HYDROXYCINNAMIC ACID HYDROXYLASE"/>
    <property type="match status" value="1"/>
</dbReference>